<accession>A0A7X3SPE9</accession>
<comment type="caution">
    <text evidence="3">The sequence shown here is derived from an EMBL/GenBank/DDBJ whole genome shotgun (WGS) entry which is preliminary data.</text>
</comment>
<evidence type="ECO:0000256" key="2">
    <source>
        <dbReference type="SAM" id="Phobius"/>
    </source>
</evidence>
<keyword evidence="2" id="KW-0472">Membrane</keyword>
<name>A0A7X3SPE9_9HYPH</name>
<keyword evidence="4" id="KW-1185">Reference proteome</keyword>
<proteinExistence type="predicted"/>
<feature type="region of interest" description="Disordered" evidence="1">
    <location>
        <begin position="204"/>
        <end position="232"/>
    </location>
</feature>
<feature type="transmembrane region" description="Helical" evidence="2">
    <location>
        <begin position="75"/>
        <end position="97"/>
    </location>
</feature>
<keyword evidence="2" id="KW-0812">Transmembrane</keyword>
<dbReference type="EMBL" id="WURB01000007">
    <property type="protein sequence ID" value="MXQ12153.1"/>
    <property type="molecule type" value="Genomic_DNA"/>
</dbReference>
<organism evidence="3 4">
    <name type="scientific">Microvirga makkahensis</name>
    <dbReference type="NCBI Taxonomy" id="1128670"/>
    <lineage>
        <taxon>Bacteria</taxon>
        <taxon>Pseudomonadati</taxon>
        <taxon>Pseudomonadota</taxon>
        <taxon>Alphaproteobacteria</taxon>
        <taxon>Hyphomicrobiales</taxon>
        <taxon>Methylobacteriaceae</taxon>
        <taxon>Microvirga</taxon>
    </lineage>
</organism>
<feature type="compositionally biased region" description="Low complexity" evidence="1">
    <location>
        <begin position="168"/>
        <end position="178"/>
    </location>
</feature>
<reference evidence="3 4" key="2">
    <citation type="submission" date="2020-01" db="EMBL/GenBank/DDBJ databases">
        <title>Microvirga sp. nov., an arsenate reduction bacterium isolated from Tibet hotspring sediments.</title>
        <authorList>
            <person name="Xian W.-D."/>
            <person name="Li W.-J."/>
        </authorList>
    </citation>
    <scope>NUCLEOTIDE SEQUENCE [LARGE SCALE GENOMIC DNA]</scope>
    <source>
        <strain evidence="3 4">KCTC 23863</strain>
    </source>
</reference>
<dbReference type="Proteomes" id="UP000436483">
    <property type="component" value="Unassembled WGS sequence"/>
</dbReference>
<evidence type="ECO:0000313" key="3">
    <source>
        <dbReference type="EMBL" id="MXQ12153.1"/>
    </source>
</evidence>
<evidence type="ECO:0000256" key="1">
    <source>
        <dbReference type="SAM" id="MobiDB-lite"/>
    </source>
</evidence>
<dbReference type="AlphaFoldDB" id="A0A7X3SPE9"/>
<feature type="region of interest" description="Disordered" evidence="1">
    <location>
        <begin position="105"/>
        <end position="183"/>
    </location>
</feature>
<reference evidence="3 4" key="1">
    <citation type="submission" date="2019-12" db="EMBL/GenBank/DDBJ databases">
        <authorList>
            <person name="Yuan C.-G."/>
        </authorList>
    </citation>
    <scope>NUCLEOTIDE SEQUENCE [LARGE SCALE GENOMIC DNA]</scope>
    <source>
        <strain evidence="3 4">KCTC 23863</strain>
    </source>
</reference>
<keyword evidence="2" id="KW-1133">Transmembrane helix</keyword>
<gene>
    <name evidence="3" type="ORF">GR328_11875</name>
</gene>
<feature type="transmembrane region" description="Helical" evidence="2">
    <location>
        <begin position="45"/>
        <end position="63"/>
    </location>
</feature>
<dbReference type="OrthoDB" id="391538at2"/>
<protein>
    <submittedName>
        <fullName evidence="3">Uncharacterized protein</fullName>
    </submittedName>
</protein>
<sequence>MMNLSGPLTVRVTVRTEKASRAEMVRPMGAAKGGRARYRRLADRAAALYSPIVHTAAPLTFLGRLTATGDWRRCVTIAIAVLIVTCAYALGPAAPIVDGRCRAPAVRKQNHGQGRLPPGTSGRDRRRGLRQDLHPGAGRAHPGQCGRGDSGGDAGRHGMTMGSRHPAARATAEATARRVSQAPAFDRLEEVPALGLEARLGGHMHRLGRPGRATGQRASDDAPHPPRSRSWRELANCLRPSCWRTASAAMHGRQRAV</sequence>
<evidence type="ECO:0000313" key="4">
    <source>
        <dbReference type="Proteomes" id="UP000436483"/>
    </source>
</evidence>